<protein>
    <recommendedName>
        <fullName evidence="4">DUF2206 domain-containing protein</fullName>
    </recommendedName>
</protein>
<feature type="transmembrane region" description="Helical" evidence="1">
    <location>
        <begin position="211"/>
        <end position="229"/>
    </location>
</feature>
<feature type="transmembrane region" description="Helical" evidence="1">
    <location>
        <begin position="533"/>
        <end position="555"/>
    </location>
</feature>
<keyword evidence="3" id="KW-1185">Reference proteome</keyword>
<accession>A0ABW6WDW2</accession>
<evidence type="ECO:0000313" key="2">
    <source>
        <dbReference type="EMBL" id="MFF5291493.1"/>
    </source>
</evidence>
<keyword evidence="1" id="KW-0472">Membrane</keyword>
<feature type="transmembrane region" description="Helical" evidence="1">
    <location>
        <begin position="366"/>
        <end position="396"/>
    </location>
</feature>
<feature type="transmembrane region" description="Helical" evidence="1">
    <location>
        <begin position="567"/>
        <end position="585"/>
    </location>
</feature>
<feature type="transmembrane region" description="Helical" evidence="1">
    <location>
        <begin position="79"/>
        <end position="100"/>
    </location>
</feature>
<feature type="transmembrane region" description="Helical" evidence="1">
    <location>
        <begin position="337"/>
        <end position="354"/>
    </location>
</feature>
<proteinExistence type="predicted"/>
<feature type="transmembrane region" description="Helical" evidence="1">
    <location>
        <begin position="626"/>
        <end position="647"/>
    </location>
</feature>
<feature type="transmembrane region" description="Helical" evidence="1">
    <location>
        <begin position="151"/>
        <end position="172"/>
    </location>
</feature>
<dbReference type="RefSeq" id="WP_026206530.1">
    <property type="nucleotide sequence ID" value="NZ_JBIAZU010000003.1"/>
</dbReference>
<feature type="transmembrane region" description="Helical" evidence="1">
    <location>
        <begin position="597"/>
        <end position="614"/>
    </location>
</feature>
<feature type="transmembrane region" description="Helical" evidence="1">
    <location>
        <begin position="184"/>
        <end position="204"/>
    </location>
</feature>
<keyword evidence="1" id="KW-1133">Transmembrane helix</keyword>
<feature type="transmembrane region" description="Helical" evidence="1">
    <location>
        <begin position="106"/>
        <end position="130"/>
    </location>
</feature>
<feature type="transmembrane region" description="Helical" evidence="1">
    <location>
        <begin position="310"/>
        <end position="331"/>
    </location>
</feature>
<feature type="transmembrane region" description="Helical" evidence="1">
    <location>
        <begin position="51"/>
        <end position="72"/>
    </location>
</feature>
<dbReference type="Proteomes" id="UP001602245">
    <property type="component" value="Unassembled WGS sequence"/>
</dbReference>
<comment type="caution">
    <text evidence="2">The sequence shown here is derived from an EMBL/GenBank/DDBJ whole genome shotgun (WGS) entry which is preliminary data.</text>
</comment>
<dbReference type="EMBL" id="JBIAZU010000003">
    <property type="protein sequence ID" value="MFF5291493.1"/>
    <property type="molecule type" value="Genomic_DNA"/>
</dbReference>
<evidence type="ECO:0000256" key="1">
    <source>
        <dbReference type="SAM" id="Phobius"/>
    </source>
</evidence>
<reference evidence="2 3" key="1">
    <citation type="submission" date="2024-10" db="EMBL/GenBank/DDBJ databases">
        <title>The Natural Products Discovery Center: Release of the First 8490 Sequenced Strains for Exploring Actinobacteria Biosynthetic Diversity.</title>
        <authorList>
            <person name="Kalkreuter E."/>
            <person name="Kautsar S.A."/>
            <person name="Yang D."/>
            <person name="Bader C.D."/>
            <person name="Teijaro C.N."/>
            <person name="Fluegel L."/>
            <person name="Davis C.M."/>
            <person name="Simpson J.R."/>
            <person name="Lauterbach L."/>
            <person name="Steele A.D."/>
            <person name="Gui C."/>
            <person name="Meng S."/>
            <person name="Li G."/>
            <person name="Viehrig K."/>
            <person name="Ye F."/>
            <person name="Su P."/>
            <person name="Kiefer A.F."/>
            <person name="Nichols A."/>
            <person name="Cepeda A.J."/>
            <person name="Yan W."/>
            <person name="Fan B."/>
            <person name="Jiang Y."/>
            <person name="Adhikari A."/>
            <person name="Zheng C.-J."/>
            <person name="Schuster L."/>
            <person name="Cowan T.M."/>
            <person name="Smanski M.J."/>
            <person name="Chevrette M.G."/>
            <person name="De Carvalho L.P.S."/>
            <person name="Shen B."/>
        </authorList>
    </citation>
    <scope>NUCLEOTIDE SEQUENCE [LARGE SCALE GENOMIC DNA]</scope>
    <source>
        <strain evidence="2 3">NPDC000087</strain>
    </source>
</reference>
<keyword evidence="1" id="KW-0812">Transmembrane</keyword>
<feature type="transmembrane region" description="Helical" evidence="1">
    <location>
        <begin position="21"/>
        <end position="45"/>
    </location>
</feature>
<evidence type="ECO:0008006" key="4">
    <source>
        <dbReference type="Google" id="ProtNLM"/>
    </source>
</evidence>
<gene>
    <name evidence="2" type="ORF">ACFY35_18785</name>
</gene>
<organism evidence="2 3">
    <name type="scientific">Paractinoplanes globisporus</name>
    <dbReference type="NCBI Taxonomy" id="113565"/>
    <lineage>
        <taxon>Bacteria</taxon>
        <taxon>Bacillati</taxon>
        <taxon>Actinomycetota</taxon>
        <taxon>Actinomycetes</taxon>
        <taxon>Micromonosporales</taxon>
        <taxon>Micromonosporaceae</taxon>
        <taxon>Paractinoplanes</taxon>
    </lineage>
</organism>
<sequence length="778" mass="81290">MTSATVAMGGQRRIQNRRRDMLTAALRRTLPPAALAMTNVLVLSGAGGPRAAVALPVALVLPGGLVLRLLAVSRHGWEWLLHAVAFSLAALMGAALPLALIGGQALSPAGCLAALDMLIVLLAVAGLIARRSAGPGRAGAPRLIAGRQRRLPGPAATAPIACGIAAVALAVAGARRLNEGGGSGLTEMAFGLVAAALLAAAMVARRGRPGIAAGGLYLAALAVLFATSLRGVGVSGHDIKIEYRVLLDVLRRDTWRPGGAFSGFNSCLSLTVLPAFLSRLLGVTALDVYRVCFQIVFALVPVATFMFARLLVPAGCAVLAGGLFVAFPAFVNDMPMVTRQEIAMVFFAVAALNLRCTRDTPRRRATVLAVLGAGMTVAHYTTTYVVVAMLITAWGIRRAHQRWIPSGATGGWGRPALVLGTMAVAWAVLTGSAPAFAASLGEAVAAAASGRGAETGAYQYALVTAGPAATDEEVFARYVDAVRRGSAPDAVSVSTPGCQPWVKPRETARLTPVGVTMARLGVDPGAFNRYLRLLLSSVLFQGGVALGCVVLWWWLYRSRRPRPTVAAIAELAAAGLVLVSALLVVPQLGDSYGLLRLYQQTLLPFAPLIMLTLIRPATRLTGWARAAARVAVHVVVLSCLLAMTGLVPQLTGGYQPQLSLNNSGPYYRAEYTSASDVATMAWVQRTLPRASWVVSDDQGTSDLRAMTALFPEEGMVPGALPVAAYLVLLSVDGDQVDAVTLAGDRVLNYRFPLHCVSAGRPLLYANGPSRVYGPGMSP</sequence>
<name>A0ABW6WDW2_9ACTN</name>
<evidence type="ECO:0000313" key="3">
    <source>
        <dbReference type="Proteomes" id="UP001602245"/>
    </source>
</evidence>